<feature type="region of interest" description="Disordered" evidence="1">
    <location>
        <begin position="90"/>
        <end position="142"/>
    </location>
</feature>
<feature type="compositionally biased region" description="Low complexity" evidence="1">
    <location>
        <begin position="125"/>
        <end position="142"/>
    </location>
</feature>
<evidence type="ECO:0000313" key="2">
    <source>
        <dbReference type="Proteomes" id="UP001652581"/>
    </source>
</evidence>
<dbReference type="GeneID" id="140698884"/>
<reference evidence="3" key="1">
    <citation type="submission" date="2025-08" db="UniProtKB">
        <authorList>
            <consortium name="RefSeq"/>
        </authorList>
    </citation>
    <scope>IDENTIFICATION</scope>
</reference>
<name>A0ABM5E118_VICPA</name>
<feature type="region of interest" description="Disordered" evidence="1">
    <location>
        <begin position="201"/>
        <end position="268"/>
    </location>
</feature>
<protein>
    <submittedName>
        <fullName evidence="3">Uncharacterized protein</fullName>
    </submittedName>
</protein>
<accession>A0ABM5E118</accession>
<organism evidence="2 3">
    <name type="scientific">Vicugna pacos</name>
    <name type="common">Alpaca</name>
    <name type="synonym">Lama pacos</name>
    <dbReference type="NCBI Taxonomy" id="30538"/>
    <lineage>
        <taxon>Eukaryota</taxon>
        <taxon>Metazoa</taxon>
        <taxon>Chordata</taxon>
        <taxon>Craniata</taxon>
        <taxon>Vertebrata</taxon>
        <taxon>Euteleostomi</taxon>
        <taxon>Mammalia</taxon>
        <taxon>Eutheria</taxon>
        <taxon>Laurasiatheria</taxon>
        <taxon>Artiodactyla</taxon>
        <taxon>Tylopoda</taxon>
        <taxon>Camelidae</taxon>
        <taxon>Vicugna</taxon>
    </lineage>
</organism>
<keyword evidence="2" id="KW-1185">Reference proteome</keyword>
<sequence>MNPSVLPLRTCSLTLGSQTACAEVAGRYEMVRGSRGDGVSQIASSKTFRLCAVILGVATRCQHEATEAAESWNTKSAGAFLRLRKDVQRGGCPQQLPRQPRHRQVGSQRPKFGGARGKARRRRGASASSPPSSASSASARLEALDTTAGAPPALAATANIGPASGPPARQFRQRAWGTSDSPVLFIHRPRASGITQRLEYRGRRVTAELEEEEGDSSPQPQGPTPRLAQPPAKAAPQPEPQSARAARDPSPEVSCCGLWPRRPPSAQN</sequence>
<evidence type="ECO:0000313" key="3">
    <source>
        <dbReference type="RefSeq" id="XP_072826838.1"/>
    </source>
</evidence>
<evidence type="ECO:0000256" key="1">
    <source>
        <dbReference type="SAM" id="MobiDB-lite"/>
    </source>
</evidence>
<dbReference type="Proteomes" id="UP001652581">
    <property type="component" value="Chromosome 10"/>
</dbReference>
<feature type="compositionally biased region" description="Low complexity" evidence="1">
    <location>
        <begin position="229"/>
        <end position="243"/>
    </location>
</feature>
<gene>
    <name evidence="3" type="primary">LOC140698884</name>
</gene>
<proteinExistence type="predicted"/>
<dbReference type="RefSeq" id="XP_072826838.1">
    <property type="nucleotide sequence ID" value="XM_072970737.1"/>
</dbReference>